<dbReference type="EMBL" id="JAUTBK010000002">
    <property type="protein sequence ID" value="MDQ1207805.1"/>
    <property type="molecule type" value="Genomic_DNA"/>
</dbReference>
<evidence type="ECO:0000313" key="2">
    <source>
        <dbReference type="EMBL" id="MDQ1207805.1"/>
    </source>
</evidence>
<keyword evidence="1" id="KW-0812">Transmembrane</keyword>
<feature type="transmembrane region" description="Helical" evidence="1">
    <location>
        <begin position="34"/>
        <end position="67"/>
    </location>
</feature>
<dbReference type="InterPro" id="IPR007401">
    <property type="entry name" value="DUF454"/>
</dbReference>
<evidence type="ECO:0000313" key="3">
    <source>
        <dbReference type="Proteomes" id="UP001233360"/>
    </source>
</evidence>
<reference evidence="2 3" key="1">
    <citation type="submission" date="2023-07" db="EMBL/GenBank/DDBJ databases">
        <title>Functional and genomic diversity of the sorghum phyllosphere microbiome.</title>
        <authorList>
            <person name="Shade A."/>
        </authorList>
    </citation>
    <scope>NUCLEOTIDE SEQUENCE [LARGE SCALE GENOMIC DNA]</scope>
    <source>
        <strain evidence="2 3">SORGH_AS_0887</strain>
    </source>
</reference>
<name>A0ABU0UTB6_ACIBI</name>
<sequence length="147" mass="16833">MDKLNQVNAIVKHEQSLAPAQPVSKLARSVWARWVFIGLAWLCIALGILGIFIPGLPTVDFIILAVFFAARGSEKLHQWFRNHSYIGPLIREWQEHRRISKKAKYISTLSMSLAAGLMIWTIPHPWFVYPAILCMAGVLAWMWLKHD</sequence>
<dbReference type="PANTHER" id="PTHR35813">
    <property type="entry name" value="INNER MEMBRANE PROTEIN YBAN"/>
    <property type="match status" value="1"/>
</dbReference>
<dbReference type="PANTHER" id="PTHR35813:SF1">
    <property type="entry name" value="INNER MEMBRANE PROTEIN YBAN"/>
    <property type="match status" value="1"/>
</dbReference>
<proteinExistence type="predicted"/>
<feature type="transmembrane region" description="Helical" evidence="1">
    <location>
        <begin position="103"/>
        <end position="120"/>
    </location>
</feature>
<comment type="caution">
    <text evidence="2">The sequence shown here is derived from an EMBL/GenBank/DDBJ whole genome shotgun (WGS) entry which is preliminary data.</text>
</comment>
<keyword evidence="1" id="KW-1133">Transmembrane helix</keyword>
<protein>
    <submittedName>
        <fullName evidence="2">Uncharacterized membrane protein YbaN (DUF454 family)</fullName>
    </submittedName>
</protein>
<dbReference type="RefSeq" id="WP_307002163.1">
    <property type="nucleotide sequence ID" value="NZ_JAUTBK010000002.1"/>
</dbReference>
<organism evidence="2 3">
    <name type="scientific">Acinetobacter baylyi</name>
    <dbReference type="NCBI Taxonomy" id="202950"/>
    <lineage>
        <taxon>Bacteria</taxon>
        <taxon>Pseudomonadati</taxon>
        <taxon>Pseudomonadota</taxon>
        <taxon>Gammaproteobacteria</taxon>
        <taxon>Moraxellales</taxon>
        <taxon>Moraxellaceae</taxon>
        <taxon>Acinetobacter</taxon>
    </lineage>
</organism>
<dbReference type="Proteomes" id="UP001233360">
    <property type="component" value="Unassembled WGS sequence"/>
</dbReference>
<feature type="transmembrane region" description="Helical" evidence="1">
    <location>
        <begin position="126"/>
        <end position="144"/>
    </location>
</feature>
<gene>
    <name evidence="2" type="ORF">QE380_000728</name>
</gene>
<keyword evidence="1" id="KW-0472">Membrane</keyword>
<accession>A0ABU0UTB6</accession>
<dbReference type="Pfam" id="PF04304">
    <property type="entry name" value="DUF454"/>
    <property type="match status" value="1"/>
</dbReference>
<keyword evidence="3" id="KW-1185">Reference proteome</keyword>
<evidence type="ECO:0000256" key="1">
    <source>
        <dbReference type="SAM" id="Phobius"/>
    </source>
</evidence>